<dbReference type="PANTHER" id="PTHR43445">
    <property type="entry name" value="UDP-N-ACETYLMURAMATE--L-ALANINE LIGASE-RELATED"/>
    <property type="match status" value="1"/>
</dbReference>
<evidence type="ECO:0000256" key="4">
    <source>
        <dbReference type="ARBA" id="ARBA00022840"/>
    </source>
</evidence>
<dbReference type="InterPro" id="IPR036565">
    <property type="entry name" value="Mur-like_cat_sf"/>
</dbReference>
<evidence type="ECO:0000256" key="2">
    <source>
        <dbReference type="ARBA" id="ARBA00022618"/>
    </source>
</evidence>
<dbReference type="SUPFAM" id="SSF51984">
    <property type="entry name" value="MurCD N-terminal domain"/>
    <property type="match status" value="1"/>
</dbReference>
<keyword evidence="13" id="KW-1185">Reference proteome</keyword>
<dbReference type="SUPFAM" id="SSF53244">
    <property type="entry name" value="MurD-like peptide ligases, peptide-binding domain"/>
    <property type="match status" value="1"/>
</dbReference>
<dbReference type="InterPro" id="IPR000713">
    <property type="entry name" value="Mur_ligase_N"/>
</dbReference>
<dbReference type="SUPFAM" id="SSF53623">
    <property type="entry name" value="MurD-like peptide ligases, catalytic domain"/>
    <property type="match status" value="1"/>
</dbReference>
<evidence type="ECO:0000256" key="3">
    <source>
        <dbReference type="ARBA" id="ARBA00022741"/>
    </source>
</evidence>
<dbReference type="GO" id="GO:0009252">
    <property type="term" value="P:peptidoglycan biosynthetic process"/>
    <property type="evidence" value="ECO:0007669"/>
    <property type="project" value="UniProtKB-KW"/>
</dbReference>
<dbReference type="Pfam" id="PF01225">
    <property type="entry name" value="Mur_ligase"/>
    <property type="match status" value="1"/>
</dbReference>
<dbReference type="InterPro" id="IPR036615">
    <property type="entry name" value="Mur_ligase_C_dom_sf"/>
</dbReference>
<dbReference type="AlphaFoldDB" id="A0A7R6PQZ6"/>
<dbReference type="InterPro" id="IPR004101">
    <property type="entry name" value="Mur_ligase_C"/>
</dbReference>
<dbReference type="Proteomes" id="UP000595564">
    <property type="component" value="Chromosome"/>
</dbReference>
<evidence type="ECO:0000259" key="9">
    <source>
        <dbReference type="Pfam" id="PF01225"/>
    </source>
</evidence>
<evidence type="ECO:0000313" key="12">
    <source>
        <dbReference type="EMBL" id="BBB32741.1"/>
    </source>
</evidence>
<organism evidence="12 13">
    <name type="scientific">Thermotomaculum hydrothermale</name>
    <dbReference type="NCBI Taxonomy" id="981385"/>
    <lineage>
        <taxon>Bacteria</taxon>
        <taxon>Pseudomonadati</taxon>
        <taxon>Acidobacteriota</taxon>
        <taxon>Holophagae</taxon>
        <taxon>Thermotomaculales</taxon>
        <taxon>Thermotomaculaceae</taxon>
        <taxon>Thermotomaculum</taxon>
    </lineage>
</organism>
<protein>
    <submittedName>
        <fullName evidence="12">UDP-N-acetylmuramate: L-alanyl-gamma-D-glutamyl-meso-diaminopimelate ligase</fullName>
    </submittedName>
</protein>
<feature type="domain" description="Mur ligase central" evidence="11">
    <location>
        <begin position="113"/>
        <end position="298"/>
    </location>
</feature>
<gene>
    <name evidence="12" type="primary">mpl</name>
    <name evidence="12" type="ORF">TTHT_1217</name>
</gene>
<feature type="domain" description="Mur ligase C-terminal" evidence="10">
    <location>
        <begin position="321"/>
        <end position="413"/>
    </location>
</feature>
<dbReference type="GO" id="GO:0051301">
    <property type="term" value="P:cell division"/>
    <property type="evidence" value="ECO:0007669"/>
    <property type="project" value="UniProtKB-KW"/>
</dbReference>
<evidence type="ECO:0000259" key="10">
    <source>
        <dbReference type="Pfam" id="PF02875"/>
    </source>
</evidence>
<keyword evidence="7" id="KW-0131">Cell cycle</keyword>
<name>A0A7R6PQZ6_9BACT</name>
<dbReference type="InterPro" id="IPR013221">
    <property type="entry name" value="Mur_ligase_cen"/>
</dbReference>
<reference evidence="12 13" key="1">
    <citation type="journal article" date="2012" name="Extremophiles">
        <title>Thermotomaculum hydrothermale gen. nov., sp. nov., a novel heterotrophic thermophile within the phylum Acidobacteria from a deep-sea hydrothermal vent chimney in the Southern Okinawa Trough.</title>
        <authorList>
            <person name="Izumi H."/>
            <person name="Nunoura T."/>
            <person name="Miyazaki M."/>
            <person name="Mino S."/>
            <person name="Toki T."/>
            <person name="Takai K."/>
            <person name="Sako Y."/>
            <person name="Sawabe T."/>
            <person name="Nakagawa S."/>
        </authorList>
    </citation>
    <scope>NUCLEOTIDE SEQUENCE [LARGE SCALE GENOMIC DNA]</scope>
    <source>
        <strain evidence="12 13">AC55</strain>
    </source>
</reference>
<dbReference type="GO" id="GO:0008360">
    <property type="term" value="P:regulation of cell shape"/>
    <property type="evidence" value="ECO:0007669"/>
    <property type="project" value="UniProtKB-KW"/>
</dbReference>
<dbReference type="Pfam" id="PF08245">
    <property type="entry name" value="Mur_ligase_M"/>
    <property type="match status" value="1"/>
</dbReference>
<dbReference type="Pfam" id="PF02875">
    <property type="entry name" value="Mur_ligase_C"/>
    <property type="match status" value="1"/>
</dbReference>
<dbReference type="Gene3D" id="3.90.190.20">
    <property type="entry name" value="Mur ligase, C-terminal domain"/>
    <property type="match status" value="1"/>
</dbReference>
<evidence type="ECO:0000313" key="13">
    <source>
        <dbReference type="Proteomes" id="UP000595564"/>
    </source>
</evidence>
<dbReference type="Gene3D" id="3.40.50.720">
    <property type="entry name" value="NAD(P)-binding Rossmann-like Domain"/>
    <property type="match status" value="1"/>
</dbReference>
<evidence type="ECO:0000256" key="1">
    <source>
        <dbReference type="ARBA" id="ARBA00022598"/>
    </source>
</evidence>
<evidence type="ECO:0000256" key="6">
    <source>
        <dbReference type="ARBA" id="ARBA00022984"/>
    </source>
</evidence>
<keyword evidence="5" id="KW-0133">Cell shape</keyword>
<evidence type="ECO:0000256" key="8">
    <source>
        <dbReference type="ARBA" id="ARBA00023316"/>
    </source>
</evidence>
<dbReference type="EMBL" id="AP017470">
    <property type="protein sequence ID" value="BBB32741.1"/>
    <property type="molecule type" value="Genomic_DNA"/>
</dbReference>
<dbReference type="InterPro" id="IPR050061">
    <property type="entry name" value="MurCDEF_pg_biosynth"/>
</dbReference>
<keyword evidence="8" id="KW-0961">Cell wall biogenesis/degradation</keyword>
<evidence type="ECO:0000256" key="5">
    <source>
        <dbReference type="ARBA" id="ARBA00022960"/>
    </source>
</evidence>
<keyword evidence="1 12" id="KW-0436">Ligase</keyword>
<feature type="domain" description="Mur ligase N-terminal catalytic" evidence="9">
    <location>
        <begin position="9"/>
        <end position="102"/>
    </location>
</feature>
<evidence type="ECO:0000259" key="11">
    <source>
        <dbReference type="Pfam" id="PF08245"/>
    </source>
</evidence>
<keyword evidence="6" id="KW-0573">Peptidoglycan synthesis</keyword>
<dbReference type="GO" id="GO:0016881">
    <property type="term" value="F:acid-amino acid ligase activity"/>
    <property type="evidence" value="ECO:0007669"/>
    <property type="project" value="InterPro"/>
</dbReference>
<dbReference type="PANTHER" id="PTHR43445:SF5">
    <property type="entry name" value="UDP-N-ACETYLMURAMATE--L-ALANYL-GAMMA-D-GLUTAMYL-MESO-2,6-DIAMINOHEPTANDIOATE LIGASE"/>
    <property type="match status" value="1"/>
</dbReference>
<dbReference type="KEGG" id="thyd:TTHT_1217"/>
<evidence type="ECO:0000256" key="7">
    <source>
        <dbReference type="ARBA" id="ARBA00023306"/>
    </source>
</evidence>
<sequence length="463" mass="52472">MICTDKIKKIHLTGICGTAMGNIAVGLKNSGYEITGSDSGVYPPMSDFLKENGIEIFEYSEENVKNKDLVIIGNAIPRGNVEVEFVLDNKIPFTSLPEAVNSFFVKNKKLIMVTGTHGKTTTTSLIAFILEYCGLNPSFLIGGIVPQLKSGFKYSEESKYFVLEGDEYDTAFFDKTSKFLKFTPDFLVINYLEFDHGDIFDSLKDIKKSFIHLLKKCPKNSTVFLNNDHKTTLSLKDYSFSKIKLFGFKKNSDFKVKYAGFKNGKSIYKIKTESNEYTLSSYLHGKHNARNLTAAFSVCYSLGLQPEKIIEAIESFYGVSRRFETYYENEKKGITVIQDFAHHPTAFEYTIKTAKKLYPNKKIIAIIEPATNTMRSGKFGKKLKNSVKQADLTIFLPVPSKKRHSVKDNFTPPEGENIVNLNNKKDFEEFLGKGNFENSVFLFMSNGAPWGYMKMVKKFYQGE</sequence>
<proteinExistence type="predicted"/>
<keyword evidence="2" id="KW-0132">Cell division</keyword>
<accession>A0A7R6PQZ6</accession>
<dbReference type="GO" id="GO:0071555">
    <property type="term" value="P:cell wall organization"/>
    <property type="evidence" value="ECO:0007669"/>
    <property type="project" value="UniProtKB-KW"/>
</dbReference>
<dbReference type="Gene3D" id="3.40.1190.10">
    <property type="entry name" value="Mur-like, catalytic domain"/>
    <property type="match status" value="1"/>
</dbReference>
<dbReference type="RefSeq" id="WP_201327043.1">
    <property type="nucleotide sequence ID" value="NZ_AP017470.1"/>
</dbReference>
<keyword evidence="3" id="KW-0547">Nucleotide-binding</keyword>
<dbReference type="GO" id="GO:0005524">
    <property type="term" value="F:ATP binding"/>
    <property type="evidence" value="ECO:0007669"/>
    <property type="project" value="UniProtKB-KW"/>
</dbReference>
<keyword evidence="4" id="KW-0067">ATP-binding</keyword>